<dbReference type="Gene3D" id="3.40.30.10">
    <property type="entry name" value="Glutaredoxin"/>
    <property type="match status" value="1"/>
</dbReference>
<dbReference type="Gene3D" id="1.50.10.10">
    <property type="match status" value="1"/>
</dbReference>
<sequence>MKIFNFLLLIFFLMTQAVKAENITVNHPSPYVRMHANDAVKWQKWDASVLERAQKENKLIMISSGYYACHWCHVMRKQSYTDAEVAAVLNNKYIVVKIDRELNSSLDAYLMDFLQRTTGHGGWPLNVFLTPWGYPLTGLVYLPKKQFMEVILKLETRWKKDPAGLTELALNSFRQAEKLNTEDVYISNKGLLGLFLNTLNQSMDEMEGGFGNGVKFPMPYLMMSLLSVYEKNKDKALSAFIRLTLKQMSEKGLHDVIGGGFFRYTVDQSWSIPHFEKMLYGNAAMIGLYVKAYRVFNDEQWLRIAEETMDFVLREMQSESGFYVSSLNAQDASGEEGGNYLWDRKKLTDIINGSENRNLRKNVTYHAVSGSDKVLPVGLWYGEISDKSRLKLLQKRRANPPVKDDKLVLSWNAYLLSSMVELIKVSDRKQYRQSARQLYKKIKSKASSDIVRNRQGHGQKYLDDYAFITYSLYQWNTLLKTDTDQALILSLVMQSVNLFSDKNGWRMTDDALIPMPASQKNIADANLPSAEVALLKLFYKLGIKQRKVNEIIQRVRRQVDVHVVNNPLEFSSLIILKRQYALD</sequence>
<evidence type="ECO:0000259" key="1">
    <source>
        <dbReference type="Pfam" id="PF03190"/>
    </source>
</evidence>
<organism evidence="2">
    <name type="scientific">hydrothermal vent metagenome</name>
    <dbReference type="NCBI Taxonomy" id="652676"/>
    <lineage>
        <taxon>unclassified sequences</taxon>
        <taxon>metagenomes</taxon>
        <taxon>ecological metagenomes</taxon>
    </lineage>
</organism>
<reference evidence="2" key="1">
    <citation type="submission" date="2018-06" db="EMBL/GenBank/DDBJ databases">
        <authorList>
            <person name="Zhirakovskaya E."/>
        </authorList>
    </citation>
    <scope>NUCLEOTIDE SEQUENCE</scope>
</reference>
<dbReference type="PANTHER" id="PTHR42899:SF1">
    <property type="entry name" value="SPERMATOGENESIS-ASSOCIATED PROTEIN 20"/>
    <property type="match status" value="1"/>
</dbReference>
<dbReference type="InterPro" id="IPR004879">
    <property type="entry name" value="Ssp411-like_TRX"/>
</dbReference>
<dbReference type="PIRSF" id="PIRSF006402">
    <property type="entry name" value="UCP006402_thioredoxin"/>
    <property type="match status" value="1"/>
</dbReference>
<evidence type="ECO:0000313" key="2">
    <source>
        <dbReference type="EMBL" id="VAW68807.1"/>
    </source>
</evidence>
<dbReference type="InterPro" id="IPR008928">
    <property type="entry name" value="6-hairpin_glycosidase_sf"/>
</dbReference>
<feature type="domain" description="Spermatogenesis-associated protein 20-like TRX" evidence="1">
    <location>
        <begin position="25"/>
        <end position="167"/>
    </location>
</feature>
<dbReference type="EMBL" id="UOFI01000139">
    <property type="protein sequence ID" value="VAW68807.1"/>
    <property type="molecule type" value="Genomic_DNA"/>
</dbReference>
<dbReference type="InterPro" id="IPR024705">
    <property type="entry name" value="Ssp411"/>
</dbReference>
<protein>
    <submittedName>
        <fullName evidence="2">Uncharacterized protein YyaL</fullName>
    </submittedName>
</protein>
<name>A0A3B0XZR8_9ZZZZ</name>
<dbReference type="GO" id="GO:0005975">
    <property type="term" value="P:carbohydrate metabolic process"/>
    <property type="evidence" value="ECO:0007669"/>
    <property type="project" value="InterPro"/>
</dbReference>
<gene>
    <name evidence="2" type="ORF">MNBD_GAMMA09-1044</name>
</gene>
<dbReference type="AlphaFoldDB" id="A0A3B0XZR8"/>
<dbReference type="SUPFAM" id="SSF52833">
    <property type="entry name" value="Thioredoxin-like"/>
    <property type="match status" value="1"/>
</dbReference>
<dbReference type="InterPro" id="IPR036249">
    <property type="entry name" value="Thioredoxin-like_sf"/>
</dbReference>
<proteinExistence type="predicted"/>
<dbReference type="SUPFAM" id="SSF48208">
    <property type="entry name" value="Six-hairpin glycosidases"/>
    <property type="match status" value="1"/>
</dbReference>
<dbReference type="InterPro" id="IPR012341">
    <property type="entry name" value="6hp_glycosidase-like_sf"/>
</dbReference>
<accession>A0A3B0XZR8</accession>
<dbReference type="Pfam" id="PF03190">
    <property type="entry name" value="Thioredox_DsbH"/>
    <property type="match status" value="1"/>
</dbReference>
<dbReference type="PANTHER" id="PTHR42899">
    <property type="entry name" value="SPERMATOGENESIS-ASSOCIATED PROTEIN 20"/>
    <property type="match status" value="1"/>
</dbReference>